<sequence>MAKARNGVRHDAMVKSRAIALRNSGWTHREITKELGVSLSTAWLWVRGVQVSPELKSEIEKRRNVRRWDETERRILGQRLRPFQFKIKYGDEDLLNKIRLFYEENGRIPLKKEFNALRIYRERFGSWNSAIQKAGFETNPVLFARRYVARDGHVCDSFTERIIDDWLTENNIAHRRNVRYGLDKSNVDFLINDTIAVEFFGLAGVQIKYDRIIVKKRRLAKKLGWQLIEIYAEHMYPKNKLPLLLRSITKN</sequence>
<evidence type="ECO:0000313" key="1">
    <source>
        <dbReference type="EMBL" id="PIR84074.1"/>
    </source>
</evidence>
<dbReference type="AlphaFoldDB" id="A0A2H0UCB6"/>
<dbReference type="SUPFAM" id="SSF46689">
    <property type="entry name" value="Homeodomain-like"/>
    <property type="match status" value="1"/>
</dbReference>
<name>A0A2H0UCB6_9BACT</name>
<organism evidence="1 2">
    <name type="scientific">Candidatus Kaiserbacteria bacterium CG10_big_fil_rev_8_21_14_0_10_51_14</name>
    <dbReference type="NCBI Taxonomy" id="1974610"/>
    <lineage>
        <taxon>Bacteria</taxon>
        <taxon>Candidatus Kaiseribacteriota</taxon>
    </lineage>
</organism>
<dbReference type="Gene3D" id="3.40.960.10">
    <property type="entry name" value="VSR Endonuclease"/>
    <property type="match status" value="1"/>
</dbReference>
<dbReference type="Proteomes" id="UP000231192">
    <property type="component" value="Unassembled WGS sequence"/>
</dbReference>
<dbReference type="Pfam" id="PF18780">
    <property type="entry name" value="HNH_repeat"/>
    <property type="match status" value="1"/>
</dbReference>
<accession>A0A2H0UCB6</accession>
<dbReference type="EMBL" id="PFBK01000003">
    <property type="protein sequence ID" value="PIR84074.1"/>
    <property type="molecule type" value="Genomic_DNA"/>
</dbReference>
<evidence type="ECO:0000313" key="2">
    <source>
        <dbReference type="Proteomes" id="UP000231192"/>
    </source>
</evidence>
<proteinExistence type="predicted"/>
<reference evidence="2" key="1">
    <citation type="submission" date="2017-09" db="EMBL/GenBank/DDBJ databases">
        <title>Depth-based differentiation of microbial function through sediment-hosted aquifers and enrichment of novel symbionts in the deep terrestrial subsurface.</title>
        <authorList>
            <person name="Probst A.J."/>
            <person name="Ladd B."/>
            <person name="Jarett J.K."/>
            <person name="Geller-Mcgrath D.E."/>
            <person name="Sieber C.M.K."/>
            <person name="Emerson J.B."/>
            <person name="Anantharaman K."/>
            <person name="Thomas B.C."/>
            <person name="Malmstrom R."/>
            <person name="Stieglmeier M."/>
            <person name="Klingl A."/>
            <person name="Woyke T."/>
            <person name="Ryan C.M."/>
            <person name="Banfield J.F."/>
        </authorList>
    </citation>
    <scope>NUCLEOTIDE SEQUENCE [LARGE SCALE GENOMIC DNA]</scope>
</reference>
<gene>
    <name evidence="1" type="ORF">COU18_01565</name>
</gene>
<dbReference type="InterPro" id="IPR009057">
    <property type="entry name" value="Homeodomain-like_sf"/>
</dbReference>
<comment type="caution">
    <text evidence="1">The sequence shown here is derived from an EMBL/GenBank/DDBJ whole genome shotgun (WGS) entry which is preliminary data.</text>
</comment>
<dbReference type="InterPro" id="IPR041025">
    <property type="entry name" value="HNH_repeat"/>
</dbReference>
<protein>
    <submittedName>
        <fullName evidence="1">Uncharacterized protein</fullName>
    </submittedName>
</protein>
<dbReference type="Pfam" id="PF13384">
    <property type="entry name" value="HTH_23"/>
    <property type="match status" value="1"/>
</dbReference>